<dbReference type="AlphaFoldDB" id="A0A0K1RZN5"/>
<reference evidence="2 3" key="1">
    <citation type="journal article" date="2016" name="Stand. Genomic Sci.">
        <title>Complete genome sequence and genomic characterization of Microcystis panniformis FACHB 1757 by third-generation sequencing.</title>
        <authorList>
            <person name="Zhang J.Y."/>
            <person name="Guan R."/>
            <person name="Zhang H.J."/>
            <person name="Li H."/>
            <person name="Xiao P."/>
            <person name="Yu G.L."/>
            <person name="Du L."/>
            <person name="Cao D.M."/>
            <person name="Zhu B.C."/>
            <person name="Li R.H."/>
            <person name="Lu Z.H."/>
        </authorList>
    </citation>
    <scope>NUCLEOTIDE SEQUENCE [LARGE SCALE GENOMIC DNA]</scope>
    <source>
        <strain evidence="2 3">FACHB-1757</strain>
    </source>
</reference>
<dbReference type="KEGG" id="mpk:VL20_2264"/>
<organism evidence="2 3">
    <name type="scientific">Microcystis panniformis FACHB-1757</name>
    <dbReference type="NCBI Taxonomy" id="1638788"/>
    <lineage>
        <taxon>Bacteria</taxon>
        <taxon>Bacillati</taxon>
        <taxon>Cyanobacteriota</taxon>
        <taxon>Cyanophyceae</taxon>
        <taxon>Oscillatoriophycideae</taxon>
        <taxon>Chroococcales</taxon>
        <taxon>Microcystaceae</taxon>
        <taxon>Microcystis</taxon>
    </lineage>
</organism>
<dbReference type="EMBL" id="CP011339">
    <property type="protein sequence ID" value="AKV67367.1"/>
    <property type="molecule type" value="Genomic_DNA"/>
</dbReference>
<accession>A0A0K1RZN5</accession>
<dbReference type="Pfam" id="PF18480">
    <property type="entry name" value="DUF5615"/>
    <property type="match status" value="1"/>
</dbReference>
<feature type="domain" description="DUF5615" evidence="1">
    <location>
        <begin position="4"/>
        <end position="40"/>
    </location>
</feature>
<evidence type="ECO:0000313" key="3">
    <source>
        <dbReference type="Proteomes" id="UP000068167"/>
    </source>
</evidence>
<evidence type="ECO:0000259" key="1">
    <source>
        <dbReference type="Pfam" id="PF18480"/>
    </source>
</evidence>
<protein>
    <recommendedName>
        <fullName evidence="1">DUF5615 domain-containing protein</fullName>
    </recommendedName>
</protein>
<sequence length="40" mass="4652">MEIEFLADMGISLRTVSWLREQGYDVVHLRDEGLQTLSDQ</sequence>
<dbReference type="Proteomes" id="UP000068167">
    <property type="component" value="Chromosome"/>
</dbReference>
<proteinExistence type="predicted"/>
<name>A0A0K1RZN5_9CHRO</name>
<dbReference type="PATRIC" id="fig|1638788.3.peg.2280"/>
<gene>
    <name evidence="2" type="ORF">VL20_2264</name>
</gene>
<dbReference type="InterPro" id="IPR041049">
    <property type="entry name" value="DUF5615"/>
</dbReference>
<evidence type="ECO:0000313" key="2">
    <source>
        <dbReference type="EMBL" id="AKV67367.1"/>
    </source>
</evidence>
<keyword evidence="3" id="KW-1185">Reference proteome</keyword>